<protein>
    <submittedName>
        <fullName evidence="1">Uncharacterized protein</fullName>
    </submittedName>
</protein>
<accession>A0A399ILD1</accession>
<reference evidence="1 2" key="1">
    <citation type="submission" date="2018-08" db="EMBL/GenBank/DDBJ databases">
        <title>Genome of Clostridium chromiireducens C1, DSM12136.</title>
        <authorList>
            <person name="Xing M."/>
            <person name="Wei Y."/>
            <person name="Ang E.L."/>
            <person name="Zhao H."/>
            <person name="Zhang Y."/>
        </authorList>
    </citation>
    <scope>NUCLEOTIDE SEQUENCE [LARGE SCALE GENOMIC DNA]</scope>
    <source>
        <strain evidence="1 2">C1</strain>
    </source>
</reference>
<name>A0A399ILD1_9CLOT</name>
<dbReference type="AlphaFoldDB" id="A0A399ILD1"/>
<gene>
    <name evidence="1" type="ORF">D2A34_11615</name>
</gene>
<organism evidence="1 2">
    <name type="scientific">Clostridium chromiireducens</name>
    <dbReference type="NCBI Taxonomy" id="225345"/>
    <lineage>
        <taxon>Bacteria</taxon>
        <taxon>Bacillati</taxon>
        <taxon>Bacillota</taxon>
        <taxon>Clostridia</taxon>
        <taxon>Eubacteriales</taxon>
        <taxon>Clostridiaceae</taxon>
        <taxon>Clostridium</taxon>
    </lineage>
</organism>
<evidence type="ECO:0000313" key="2">
    <source>
        <dbReference type="Proteomes" id="UP000265930"/>
    </source>
</evidence>
<sequence length="65" mass="7138">MTKEDEGKTVKVISIDTIDESRAIQVGDLGKIDSYENEMTCVLLKTGLAKGSIYCLNESQLSLLE</sequence>
<dbReference type="RefSeq" id="WP_119366707.1">
    <property type="nucleotide sequence ID" value="NZ_QXDJ01000003.1"/>
</dbReference>
<dbReference type="Proteomes" id="UP000265930">
    <property type="component" value="Unassembled WGS sequence"/>
</dbReference>
<evidence type="ECO:0000313" key="1">
    <source>
        <dbReference type="EMBL" id="RII33833.1"/>
    </source>
</evidence>
<proteinExistence type="predicted"/>
<comment type="caution">
    <text evidence="1">The sequence shown here is derived from an EMBL/GenBank/DDBJ whole genome shotgun (WGS) entry which is preliminary data.</text>
</comment>
<dbReference type="EMBL" id="QXDJ01000003">
    <property type="protein sequence ID" value="RII33833.1"/>
    <property type="molecule type" value="Genomic_DNA"/>
</dbReference>